<dbReference type="STRING" id="279824.SAMN03080617_00805"/>
<dbReference type="Proteomes" id="UP000198756">
    <property type="component" value="Unassembled WGS sequence"/>
</dbReference>
<sequence>MHTVCAVRTEEFLIFSGSRGNDIITPYPEYQFSGLSTGDKWCLCALCWLEAYRSNCVPPVFLEAANGKTLKLIPLEILISKALKNTE</sequence>
<proteinExistence type="predicted"/>
<protein>
    <recommendedName>
        <fullName evidence="3">DUF2237 domain-containing protein</fullName>
    </recommendedName>
</protein>
<gene>
    <name evidence="1" type="ORF">SAMN03080617_00805</name>
</gene>
<keyword evidence="2" id="KW-1185">Reference proteome</keyword>
<evidence type="ECO:0000313" key="2">
    <source>
        <dbReference type="Proteomes" id="UP000198756"/>
    </source>
</evidence>
<dbReference type="AlphaFoldDB" id="A0A1G5W2H0"/>
<dbReference type="PANTHER" id="PTHR37466:SF1">
    <property type="entry name" value="SLR1628 PROTEIN"/>
    <property type="match status" value="1"/>
</dbReference>
<name>A0A1G5W2H0_9BACT</name>
<dbReference type="Gene3D" id="3.30.56.110">
    <property type="entry name" value="Protein of unknown function DUF2237"/>
    <property type="match status" value="1"/>
</dbReference>
<evidence type="ECO:0000313" key="1">
    <source>
        <dbReference type="EMBL" id="SDA51445.1"/>
    </source>
</evidence>
<dbReference type="EMBL" id="FMXE01000005">
    <property type="protein sequence ID" value="SDA51445.1"/>
    <property type="molecule type" value="Genomic_DNA"/>
</dbReference>
<dbReference type="PANTHER" id="PTHR37466">
    <property type="entry name" value="SLR1628 PROTEIN"/>
    <property type="match status" value="1"/>
</dbReference>
<dbReference type="InterPro" id="IPR018714">
    <property type="entry name" value="DUF2237"/>
</dbReference>
<reference evidence="2" key="1">
    <citation type="submission" date="2016-10" db="EMBL/GenBank/DDBJ databases">
        <authorList>
            <person name="Varghese N."/>
            <person name="Submissions S."/>
        </authorList>
    </citation>
    <scope>NUCLEOTIDE SEQUENCE [LARGE SCALE GENOMIC DNA]</scope>
    <source>
        <strain evidence="2">DSM 22703</strain>
    </source>
</reference>
<organism evidence="1 2">
    <name type="scientific">Algoriphagus alkaliphilus</name>
    <dbReference type="NCBI Taxonomy" id="279824"/>
    <lineage>
        <taxon>Bacteria</taxon>
        <taxon>Pseudomonadati</taxon>
        <taxon>Bacteroidota</taxon>
        <taxon>Cytophagia</taxon>
        <taxon>Cytophagales</taxon>
        <taxon>Cyclobacteriaceae</taxon>
        <taxon>Algoriphagus</taxon>
    </lineage>
</organism>
<accession>A0A1G5W2H0</accession>
<dbReference type="Pfam" id="PF09996">
    <property type="entry name" value="DUF2237"/>
    <property type="match status" value="1"/>
</dbReference>
<evidence type="ECO:0008006" key="3">
    <source>
        <dbReference type="Google" id="ProtNLM"/>
    </source>
</evidence>